<name>A0A075IGA4_9ARCH</name>
<dbReference type="AlphaFoldDB" id="A0A075IGA4"/>
<proteinExistence type="predicted"/>
<protein>
    <submittedName>
        <fullName evidence="1">Tubulin/FtsZ GTPase (FtsZ)</fullName>
    </submittedName>
</protein>
<organism evidence="1">
    <name type="scientific">uncultured marine thaumarchaeote SAT1000_50_F07</name>
    <dbReference type="NCBI Taxonomy" id="1456417"/>
    <lineage>
        <taxon>Archaea</taxon>
        <taxon>Nitrososphaerota</taxon>
        <taxon>environmental samples</taxon>
    </lineage>
</organism>
<dbReference type="EMBL" id="KF901287">
    <property type="protein sequence ID" value="AIF25308.1"/>
    <property type="molecule type" value="Genomic_DNA"/>
</dbReference>
<accession>A0A075IGA4</accession>
<gene>
    <name evidence="1" type="primary">ftsZ</name>
</gene>
<reference evidence="1" key="1">
    <citation type="journal article" date="2014" name="Genome Biol. Evol.">
        <title>Pangenome evidence for extensive interdomain horizontal transfer affecting lineage core and shell genes in uncultured planktonic thaumarchaeota and euryarchaeota.</title>
        <authorList>
            <person name="Deschamps P."/>
            <person name="Zivanovic Y."/>
            <person name="Moreira D."/>
            <person name="Rodriguez-Valera F."/>
            <person name="Lopez-Garcia P."/>
        </authorList>
    </citation>
    <scope>NUCLEOTIDE SEQUENCE</scope>
</reference>
<sequence length="45" mass="5189">MLSSVQGEIRFDKYDPLGMIPSENTIDWDEPDCSIDCELNLKQLE</sequence>
<evidence type="ECO:0000313" key="1">
    <source>
        <dbReference type="EMBL" id="AIF25308.1"/>
    </source>
</evidence>